<gene>
    <name evidence="2" type="ORF">Mrose_00528</name>
</gene>
<evidence type="ECO:0008006" key="4">
    <source>
        <dbReference type="Google" id="ProtNLM"/>
    </source>
</evidence>
<dbReference type="Proteomes" id="UP000265341">
    <property type="component" value="Unassembled WGS sequence"/>
</dbReference>
<evidence type="ECO:0000313" key="2">
    <source>
        <dbReference type="EMBL" id="RIH89143.1"/>
    </source>
</evidence>
<comment type="caution">
    <text evidence="2">The sequence shown here is derived from an EMBL/GenBank/DDBJ whole genome shotgun (WGS) entry which is preliminary data.</text>
</comment>
<reference evidence="2 3" key="1">
    <citation type="submission" date="2018-08" db="EMBL/GenBank/DDBJ databases">
        <title>Meiothermus roseus NBRC 110900 genome sequencing project.</title>
        <authorList>
            <person name="Da Costa M.S."/>
            <person name="Albuquerque L."/>
            <person name="Raposo P."/>
            <person name="Froufe H.J.C."/>
            <person name="Barroso C.S."/>
            <person name="Egas C."/>
        </authorList>
    </citation>
    <scope>NUCLEOTIDE SEQUENCE [LARGE SCALE GENOMIC DNA]</scope>
    <source>
        <strain evidence="2 3">NBRC 110900</strain>
    </source>
</reference>
<dbReference type="RefSeq" id="WP_119275878.1">
    <property type="nucleotide sequence ID" value="NZ_QWLA01000005.1"/>
</dbReference>
<evidence type="ECO:0000313" key="3">
    <source>
        <dbReference type="Proteomes" id="UP000265341"/>
    </source>
</evidence>
<keyword evidence="3" id="KW-1185">Reference proteome</keyword>
<organism evidence="2 3">
    <name type="scientific">Calidithermus roseus</name>
    <dbReference type="NCBI Taxonomy" id="1644118"/>
    <lineage>
        <taxon>Bacteria</taxon>
        <taxon>Thermotogati</taxon>
        <taxon>Deinococcota</taxon>
        <taxon>Deinococci</taxon>
        <taxon>Thermales</taxon>
        <taxon>Thermaceae</taxon>
        <taxon>Calidithermus</taxon>
    </lineage>
</organism>
<keyword evidence="1" id="KW-1133">Transmembrane helix</keyword>
<keyword evidence="1" id="KW-0812">Transmembrane</keyword>
<protein>
    <recommendedName>
        <fullName evidence="4">Outer membrane protein beta-barrel domain protein</fullName>
    </recommendedName>
</protein>
<accession>A0A399EZF8</accession>
<keyword evidence="1" id="KW-0472">Membrane</keyword>
<dbReference type="AlphaFoldDB" id="A0A399EZF8"/>
<name>A0A399EZF8_9DEIN</name>
<dbReference type="EMBL" id="QWLA01000005">
    <property type="protein sequence ID" value="RIH89143.1"/>
    <property type="molecule type" value="Genomic_DNA"/>
</dbReference>
<dbReference type="OrthoDB" id="26247at2"/>
<proteinExistence type="predicted"/>
<sequence>MKRFKILVVTSVLFVLSSLGLAQSEGFGVYSGWPEWLGIQYQSSSLRFGGGISFLGLGASADLIIGENQLPVTGGNELSWYFGAGAGAGFWAFLGGGFYVFPHGLIGIEYKLAGTTYSFYGEAQVGASIVFAGGGTAIGPDFATRVGVIFR</sequence>
<evidence type="ECO:0000256" key="1">
    <source>
        <dbReference type="SAM" id="Phobius"/>
    </source>
</evidence>
<feature type="transmembrane region" description="Helical" evidence="1">
    <location>
        <begin position="46"/>
        <end position="66"/>
    </location>
</feature>
<feature type="transmembrane region" description="Helical" evidence="1">
    <location>
        <begin position="78"/>
        <end position="101"/>
    </location>
</feature>